<dbReference type="SUPFAM" id="SSF47565">
    <property type="entry name" value="Insect pheromone/odorant-binding proteins"/>
    <property type="match status" value="1"/>
</dbReference>
<dbReference type="InterPro" id="IPR036728">
    <property type="entry name" value="PBP_GOBP_sf"/>
</dbReference>
<keyword evidence="3" id="KW-1185">Reference proteome</keyword>
<dbReference type="Proteomes" id="UP001642540">
    <property type="component" value="Unassembled WGS sequence"/>
</dbReference>
<evidence type="ECO:0000256" key="1">
    <source>
        <dbReference type="SAM" id="SignalP"/>
    </source>
</evidence>
<accession>A0ABP1Q5Z8</accession>
<name>A0ABP1Q5Z8_9HEXA</name>
<evidence type="ECO:0000313" key="2">
    <source>
        <dbReference type="EMBL" id="CAL8088514.1"/>
    </source>
</evidence>
<dbReference type="Gene3D" id="1.10.238.20">
    <property type="entry name" value="Pheromone/general odorant binding protein domain"/>
    <property type="match status" value="1"/>
</dbReference>
<keyword evidence="1" id="KW-0732">Signal</keyword>
<proteinExistence type="predicted"/>
<comment type="caution">
    <text evidence="2">The sequence shown here is derived from an EMBL/GenBank/DDBJ whole genome shotgun (WGS) entry which is preliminary data.</text>
</comment>
<feature type="signal peptide" evidence="1">
    <location>
        <begin position="1"/>
        <end position="24"/>
    </location>
</feature>
<organism evidence="2 3">
    <name type="scientific">Orchesella dallaii</name>
    <dbReference type="NCBI Taxonomy" id="48710"/>
    <lineage>
        <taxon>Eukaryota</taxon>
        <taxon>Metazoa</taxon>
        <taxon>Ecdysozoa</taxon>
        <taxon>Arthropoda</taxon>
        <taxon>Hexapoda</taxon>
        <taxon>Collembola</taxon>
        <taxon>Entomobryomorpha</taxon>
        <taxon>Entomobryoidea</taxon>
        <taxon>Orchesellidae</taxon>
        <taxon>Orchesellinae</taxon>
        <taxon>Orchesella</taxon>
    </lineage>
</organism>
<dbReference type="EMBL" id="CAXLJM020000022">
    <property type="protein sequence ID" value="CAL8088514.1"/>
    <property type="molecule type" value="Genomic_DNA"/>
</dbReference>
<feature type="chain" id="PRO_5047200353" evidence="1">
    <location>
        <begin position="25"/>
        <end position="147"/>
    </location>
</feature>
<gene>
    <name evidence="2" type="ORF">ODALV1_LOCUS7080</name>
</gene>
<protein>
    <submittedName>
        <fullName evidence="2">Uncharacterized protein</fullName>
    </submittedName>
</protein>
<reference evidence="2 3" key="1">
    <citation type="submission" date="2024-08" db="EMBL/GenBank/DDBJ databases">
        <authorList>
            <person name="Cucini C."/>
            <person name="Frati F."/>
        </authorList>
    </citation>
    <scope>NUCLEOTIDE SEQUENCE [LARGE SCALE GENOMIC DNA]</scope>
</reference>
<evidence type="ECO:0000313" key="3">
    <source>
        <dbReference type="Proteomes" id="UP001642540"/>
    </source>
</evidence>
<sequence>MELGNWSLKISFLLVLQFVGFARSDDACRDMVVGLMEGQMKNIVPCIKELNLNSGKARSESYNCIMKCMLIKAGQLSPAGEITVLQSIIALLEMFPNQYIEKAFTEIQKCQEFAGQNLIDPSDTHCKLYAPLLKCGVEFMLNVCRES</sequence>